<feature type="domain" description="Centromere protein H C-terminal" evidence="8">
    <location>
        <begin position="43"/>
        <end position="267"/>
    </location>
</feature>
<dbReference type="InterPro" id="IPR040034">
    <property type="entry name" value="CENP-H"/>
</dbReference>
<evidence type="ECO:0000256" key="1">
    <source>
        <dbReference type="ARBA" id="ARBA00004123"/>
    </source>
</evidence>
<evidence type="ECO:0000259" key="8">
    <source>
        <dbReference type="Pfam" id="PF05837"/>
    </source>
</evidence>
<dbReference type="Proteomes" id="UP000750711">
    <property type="component" value="Unassembled WGS sequence"/>
</dbReference>
<keyword evidence="10" id="KW-1185">Reference proteome</keyword>
<sequence>MSTLEALEESSFQILLALQAYEVGFPKLSPNTTAAPSFSPREEQILQLFDRLEELRIETSLLEAQSQVSKGYDFFCLSQMTGVQLTGLASRDDAGSLDQQIKALEREAVEARAHYLLRKKVVEGVLTTDPSLRSVHAGENLQPRERELLPQIHRRDLLSVAHTNLSSSLSDSLAALTKIETENILVSRKNAALTRTLLDLVEEAKSLDKGHIQDQKSLSQLKALEKELQFRRSRWRTMKNVVSAVIVGSGVDWVRNEKLRPLVVDDEEEIS</sequence>
<dbReference type="GO" id="GO:0043515">
    <property type="term" value="F:kinetochore binding"/>
    <property type="evidence" value="ECO:0007669"/>
    <property type="project" value="TreeGrafter"/>
</dbReference>
<evidence type="ECO:0000256" key="4">
    <source>
        <dbReference type="ARBA" id="ARBA00022838"/>
    </source>
</evidence>
<evidence type="ECO:0000256" key="3">
    <source>
        <dbReference type="ARBA" id="ARBA00022454"/>
    </source>
</evidence>
<dbReference type="GO" id="GO:0007052">
    <property type="term" value="P:mitotic spindle organization"/>
    <property type="evidence" value="ECO:0007669"/>
    <property type="project" value="TreeGrafter"/>
</dbReference>
<accession>A0A9P8LCT9</accession>
<keyword evidence="3" id="KW-0158">Chromosome</keyword>
<dbReference type="EMBL" id="JAGHQM010000472">
    <property type="protein sequence ID" value="KAH0560000.1"/>
    <property type="molecule type" value="Genomic_DNA"/>
</dbReference>
<evidence type="ECO:0000256" key="5">
    <source>
        <dbReference type="ARBA" id="ARBA00023242"/>
    </source>
</evidence>
<evidence type="ECO:0000256" key="7">
    <source>
        <dbReference type="ARBA" id="ARBA00025735"/>
    </source>
</evidence>
<keyword evidence="5" id="KW-0539">Nucleus</keyword>
<reference evidence="9" key="1">
    <citation type="submission" date="2021-03" db="EMBL/GenBank/DDBJ databases">
        <title>Comparative genomics and phylogenomic investigation of the class Geoglossomycetes provide insights into ecological specialization and systematics.</title>
        <authorList>
            <person name="Melie T."/>
            <person name="Pirro S."/>
            <person name="Miller A.N."/>
            <person name="Quandt A."/>
        </authorList>
    </citation>
    <scope>NUCLEOTIDE SEQUENCE</scope>
    <source>
        <strain evidence="9">CAQ_001_2017</strain>
    </source>
</reference>
<evidence type="ECO:0000256" key="2">
    <source>
        <dbReference type="ARBA" id="ARBA00004629"/>
    </source>
</evidence>
<protein>
    <recommendedName>
        <fullName evidence="8">Centromere protein H C-terminal domain-containing protein</fullName>
    </recommendedName>
</protein>
<comment type="subcellular location">
    <subcellularLocation>
        <location evidence="2">Chromosome</location>
        <location evidence="2">Centromere</location>
        <location evidence="2">Kinetochore</location>
    </subcellularLocation>
    <subcellularLocation>
        <location evidence="1">Nucleus</location>
    </subcellularLocation>
</comment>
<evidence type="ECO:0000313" key="10">
    <source>
        <dbReference type="Proteomes" id="UP000750711"/>
    </source>
</evidence>
<evidence type="ECO:0000313" key="9">
    <source>
        <dbReference type="EMBL" id="KAH0560000.1"/>
    </source>
</evidence>
<dbReference type="GO" id="GO:0005634">
    <property type="term" value="C:nucleus"/>
    <property type="evidence" value="ECO:0007669"/>
    <property type="project" value="UniProtKB-SubCell"/>
</dbReference>
<dbReference type="GO" id="GO:0000776">
    <property type="term" value="C:kinetochore"/>
    <property type="evidence" value="ECO:0007669"/>
    <property type="project" value="UniProtKB-KW"/>
</dbReference>
<dbReference type="GO" id="GO:0051382">
    <property type="term" value="P:kinetochore assembly"/>
    <property type="evidence" value="ECO:0007669"/>
    <property type="project" value="InterPro"/>
</dbReference>
<keyword evidence="6" id="KW-0137">Centromere</keyword>
<gene>
    <name evidence="9" type="ORF">GP486_003483</name>
</gene>
<proteinExistence type="inferred from homology"/>
<dbReference type="InterPro" id="IPR008426">
    <property type="entry name" value="CENP-H_C"/>
</dbReference>
<comment type="caution">
    <text evidence="9">The sequence shown here is derived from an EMBL/GenBank/DDBJ whole genome shotgun (WGS) entry which is preliminary data.</text>
</comment>
<evidence type="ECO:0000256" key="6">
    <source>
        <dbReference type="ARBA" id="ARBA00023328"/>
    </source>
</evidence>
<comment type="similarity">
    <text evidence="7">Belongs to the CENP-H/MCM16 family.</text>
</comment>
<organism evidence="9 10">
    <name type="scientific">Trichoglossum hirsutum</name>
    <dbReference type="NCBI Taxonomy" id="265104"/>
    <lineage>
        <taxon>Eukaryota</taxon>
        <taxon>Fungi</taxon>
        <taxon>Dikarya</taxon>
        <taxon>Ascomycota</taxon>
        <taxon>Pezizomycotina</taxon>
        <taxon>Geoglossomycetes</taxon>
        <taxon>Geoglossales</taxon>
        <taxon>Geoglossaceae</taxon>
        <taxon>Trichoglossum</taxon>
    </lineage>
</organism>
<dbReference type="GO" id="GO:0007059">
    <property type="term" value="P:chromosome segregation"/>
    <property type="evidence" value="ECO:0007669"/>
    <property type="project" value="TreeGrafter"/>
</dbReference>
<dbReference type="Pfam" id="PF05837">
    <property type="entry name" value="CENP-H"/>
    <property type="match status" value="1"/>
</dbReference>
<dbReference type="PANTHER" id="PTHR48122:SF1">
    <property type="entry name" value="CENTROMERE PROTEIN H"/>
    <property type="match status" value="1"/>
</dbReference>
<dbReference type="AlphaFoldDB" id="A0A9P8LCT9"/>
<keyword evidence="4" id="KW-0995">Kinetochore</keyword>
<name>A0A9P8LCT9_9PEZI</name>
<dbReference type="PANTHER" id="PTHR48122">
    <property type="entry name" value="CENTROMERE PROTEIN H"/>
    <property type="match status" value="1"/>
</dbReference>